<proteinExistence type="predicted"/>
<feature type="region of interest" description="Disordered" evidence="1">
    <location>
        <begin position="205"/>
        <end position="260"/>
    </location>
</feature>
<reference evidence="2 3" key="1">
    <citation type="submission" date="2015-08" db="EMBL/GenBank/DDBJ databases">
        <title>Emmonsia species relationships and genome sequence.</title>
        <authorList>
            <person name="Cuomo C.A."/>
            <person name="Schwartz I.S."/>
            <person name="Kenyon C."/>
            <person name="De Hoog G.S."/>
            <person name="Govender N.P."/>
            <person name="Botha A."/>
            <person name="Moreno L."/>
            <person name="De Vries M."/>
            <person name="Munoz J.F."/>
            <person name="Stielow J.B."/>
        </authorList>
    </citation>
    <scope>NUCLEOTIDE SEQUENCE [LARGE SCALE GENOMIC DNA]</scope>
    <source>
        <strain evidence="2 3">EI222</strain>
    </source>
</reference>
<dbReference type="STRING" id="1658174.A0A1J9Q1Q4"/>
<organism evidence="2 3">
    <name type="scientific">Blastomyces percursus</name>
    <dbReference type="NCBI Taxonomy" id="1658174"/>
    <lineage>
        <taxon>Eukaryota</taxon>
        <taxon>Fungi</taxon>
        <taxon>Dikarya</taxon>
        <taxon>Ascomycota</taxon>
        <taxon>Pezizomycotina</taxon>
        <taxon>Eurotiomycetes</taxon>
        <taxon>Eurotiomycetidae</taxon>
        <taxon>Onygenales</taxon>
        <taxon>Ajellomycetaceae</taxon>
        <taxon>Blastomyces</taxon>
    </lineage>
</organism>
<dbReference type="Proteomes" id="UP000242791">
    <property type="component" value="Unassembled WGS sequence"/>
</dbReference>
<evidence type="ECO:0000256" key="1">
    <source>
        <dbReference type="SAM" id="MobiDB-lite"/>
    </source>
</evidence>
<keyword evidence="3" id="KW-1185">Reference proteome</keyword>
<protein>
    <submittedName>
        <fullName evidence="2">Uncharacterized protein</fullName>
    </submittedName>
</protein>
<dbReference type="AlphaFoldDB" id="A0A1J9Q1Q4"/>
<feature type="non-terminal residue" evidence="2">
    <location>
        <position position="1"/>
    </location>
</feature>
<sequence length="260" mass="29022">QLCQKAPGIIFLSKWGMMSEPSPLLSIAPGLDVIQSFLADPYHSEYAGMSEIMHLLLLESILSPRGRDEYFHALQTFPFPSGWGRLQSPLHHVQSYQLQDPARASIILPLLLRCYLRDQWINPNFLMAMNETFSDNDSGQKHKVDIVVEAFAAVAKSNSVLTSRRITPEDRWNLKGIILDGRQKIQALLETASIASDPCSRSVSRARSMSVHSGPGGDRSHSPALSSFSVFSASDQQRKKVKDTKTSKDSRTCTLEYTTR</sequence>
<dbReference type="OrthoDB" id="4504959at2759"/>
<evidence type="ECO:0000313" key="2">
    <source>
        <dbReference type="EMBL" id="OJD10183.1"/>
    </source>
</evidence>
<dbReference type="EMBL" id="LGTZ01003114">
    <property type="protein sequence ID" value="OJD10183.1"/>
    <property type="molecule type" value="Genomic_DNA"/>
</dbReference>
<name>A0A1J9Q1Q4_9EURO</name>
<comment type="caution">
    <text evidence="2">The sequence shown here is derived from an EMBL/GenBank/DDBJ whole genome shotgun (WGS) entry which is preliminary data.</text>
</comment>
<dbReference type="VEuPathDB" id="FungiDB:ACJ73_09906"/>
<gene>
    <name evidence="2" type="ORF">ACJ73_09906</name>
</gene>
<feature type="compositionally biased region" description="Polar residues" evidence="1">
    <location>
        <begin position="223"/>
        <end position="235"/>
    </location>
</feature>
<evidence type="ECO:0000313" key="3">
    <source>
        <dbReference type="Proteomes" id="UP000242791"/>
    </source>
</evidence>
<accession>A0A1J9Q1Q4</accession>